<evidence type="ECO:0000256" key="2">
    <source>
        <dbReference type="ARBA" id="ARBA00023002"/>
    </source>
</evidence>
<dbReference type="KEGG" id="spad:DVK44_32045"/>
<dbReference type="InterPro" id="IPR036291">
    <property type="entry name" value="NAD(P)-bd_dom_sf"/>
</dbReference>
<dbReference type="SUPFAM" id="SSF52283">
    <property type="entry name" value="Formate/glycerate dehydrogenase catalytic domain-like"/>
    <property type="match status" value="1"/>
</dbReference>
<name>A0A345HY02_9ACTN</name>
<evidence type="ECO:0000313" key="7">
    <source>
        <dbReference type="EMBL" id="AXG81576.1"/>
    </source>
</evidence>
<dbReference type="AlphaFoldDB" id="A0A345HY02"/>
<dbReference type="FunFam" id="3.40.50.720:FF:000203">
    <property type="entry name" value="D-3-phosphoglycerate dehydrogenase (SerA)"/>
    <property type="match status" value="1"/>
</dbReference>
<dbReference type="Pfam" id="PF02826">
    <property type="entry name" value="2-Hacid_dh_C"/>
    <property type="match status" value="1"/>
</dbReference>
<keyword evidence="2 4" id="KW-0560">Oxidoreductase</keyword>
<dbReference type="CDD" id="cd12172">
    <property type="entry name" value="PGDH_like_2"/>
    <property type="match status" value="1"/>
</dbReference>
<evidence type="ECO:0000256" key="1">
    <source>
        <dbReference type="ARBA" id="ARBA00005854"/>
    </source>
</evidence>
<proteinExistence type="inferred from homology"/>
<accession>A0A345HY02</accession>
<dbReference type="InterPro" id="IPR006139">
    <property type="entry name" value="D-isomer_2_OHA_DH_cat_dom"/>
</dbReference>
<dbReference type="InterPro" id="IPR029753">
    <property type="entry name" value="D-isomer_DH_CS"/>
</dbReference>
<feature type="domain" description="D-isomer specific 2-hydroxyacid dehydrogenase NAD-binding" evidence="6">
    <location>
        <begin position="124"/>
        <end position="297"/>
    </location>
</feature>
<reference evidence="8" key="1">
    <citation type="submission" date="2018-07" db="EMBL/GenBank/DDBJ databases">
        <authorList>
            <person name="Zhao J."/>
        </authorList>
    </citation>
    <scope>NUCLEOTIDE SEQUENCE [LARGE SCALE GENOMIC DNA]</scope>
    <source>
        <strain evidence="8">GSSD-12</strain>
    </source>
</reference>
<protein>
    <submittedName>
        <fullName evidence="7">Phosphoglycerate dehydrogenase</fullName>
    </submittedName>
</protein>
<dbReference type="GO" id="GO:0051287">
    <property type="term" value="F:NAD binding"/>
    <property type="evidence" value="ECO:0007669"/>
    <property type="project" value="InterPro"/>
</dbReference>
<dbReference type="GO" id="GO:0016616">
    <property type="term" value="F:oxidoreductase activity, acting on the CH-OH group of donors, NAD or NADP as acceptor"/>
    <property type="evidence" value="ECO:0007669"/>
    <property type="project" value="InterPro"/>
</dbReference>
<dbReference type="RefSeq" id="WP_114664117.1">
    <property type="nucleotide sequence ID" value="NZ_CP031194.1"/>
</dbReference>
<evidence type="ECO:0000256" key="4">
    <source>
        <dbReference type="RuleBase" id="RU003719"/>
    </source>
</evidence>
<organism evidence="7 8">
    <name type="scientific">Streptomyces paludis</name>
    <dbReference type="NCBI Taxonomy" id="2282738"/>
    <lineage>
        <taxon>Bacteria</taxon>
        <taxon>Bacillati</taxon>
        <taxon>Actinomycetota</taxon>
        <taxon>Actinomycetes</taxon>
        <taxon>Kitasatosporales</taxon>
        <taxon>Streptomycetaceae</taxon>
        <taxon>Streptomyces</taxon>
    </lineage>
</organism>
<dbReference type="PROSITE" id="PS00671">
    <property type="entry name" value="D_2_HYDROXYACID_DH_3"/>
    <property type="match status" value="1"/>
</dbReference>
<comment type="similarity">
    <text evidence="1 4">Belongs to the D-isomer specific 2-hydroxyacid dehydrogenase family.</text>
</comment>
<dbReference type="PANTHER" id="PTHR42789">
    <property type="entry name" value="D-ISOMER SPECIFIC 2-HYDROXYACID DEHYDROGENASE FAMILY PROTEIN (AFU_ORTHOLOGUE AFUA_6G10090)"/>
    <property type="match status" value="1"/>
</dbReference>
<evidence type="ECO:0000259" key="6">
    <source>
        <dbReference type="Pfam" id="PF02826"/>
    </source>
</evidence>
<dbReference type="Pfam" id="PF00389">
    <property type="entry name" value="2-Hacid_dh"/>
    <property type="match status" value="1"/>
</dbReference>
<dbReference type="OrthoDB" id="117809at2"/>
<dbReference type="InterPro" id="IPR050857">
    <property type="entry name" value="D-2-hydroxyacid_DH"/>
</dbReference>
<dbReference type="PANTHER" id="PTHR42789:SF1">
    <property type="entry name" value="D-ISOMER SPECIFIC 2-HYDROXYACID DEHYDROGENASE FAMILY PROTEIN (AFU_ORTHOLOGUE AFUA_6G10090)"/>
    <property type="match status" value="1"/>
</dbReference>
<keyword evidence="8" id="KW-1185">Reference proteome</keyword>
<dbReference type="InterPro" id="IPR006140">
    <property type="entry name" value="D-isomer_DH_NAD-bd"/>
</dbReference>
<dbReference type="Proteomes" id="UP000253868">
    <property type="component" value="Chromosome"/>
</dbReference>
<evidence type="ECO:0000259" key="5">
    <source>
        <dbReference type="Pfam" id="PF00389"/>
    </source>
</evidence>
<evidence type="ECO:0000256" key="3">
    <source>
        <dbReference type="ARBA" id="ARBA00023027"/>
    </source>
</evidence>
<gene>
    <name evidence="7" type="ORF">DVK44_32045</name>
</gene>
<dbReference type="SUPFAM" id="SSF51735">
    <property type="entry name" value="NAD(P)-binding Rossmann-fold domains"/>
    <property type="match status" value="1"/>
</dbReference>
<sequence>MRGTVSDPAVGRGRTVLVGPVRYEELCGSGRRLLVDAGFTLIENRTTAPWAPHDLEPLLPSADAAICGVEEYDAAMLAKAPGLRVISRLGVGLDNVDLTAARERGIDVVNAPGGNAAAVAELAVGLILSVLRRIPTMDRDIRAGRWDRYAGNELAGKTVGLVGFGATARLLARRLAGFDVTLLAFDPRPDPGKAAELRVRLTSLDEVVERADVLSLHAPHTPRTHHLVDAGLLGRMRPGAVLVNTSRGGLVDETALRAALESGRLAGAGLDVFGTEPTTAGHPLLRLANVVATPHAAADSEEAYERIGLSSAQAVIDVFAGRTPVSLAN</sequence>
<dbReference type="PROSITE" id="PS00670">
    <property type="entry name" value="D_2_HYDROXYACID_DH_2"/>
    <property type="match status" value="1"/>
</dbReference>
<feature type="domain" description="D-isomer specific 2-hydroxyacid dehydrogenase catalytic" evidence="5">
    <location>
        <begin position="53"/>
        <end position="328"/>
    </location>
</feature>
<dbReference type="Gene3D" id="3.40.50.720">
    <property type="entry name" value="NAD(P)-binding Rossmann-like Domain"/>
    <property type="match status" value="2"/>
</dbReference>
<dbReference type="EMBL" id="CP031194">
    <property type="protein sequence ID" value="AXG81576.1"/>
    <property type="molecule type" value="Genomic_DNA"/>
</dbReference>
<evidence type="ECO:0000313" key="8">
    <source>
        <dbReference type="Proteomes" id="UP000253868"/>
    </source>
</evidence>
<keyword evidence="3" id="KW-0520">NAD</keyword>